<comment type="caution">
    <text evidence="3">The sequence shown here is derived from an EMBL/GenBank/DDBJ whole genome shotgun (WGS) entry which is preliminary data.</text>
</comment>
<organism evidence="3 4">
    <name type="scientific">Grifola frondosa</name>
    <name type="common">Maitake</name>
    <name type="synonym">Polyporus frondosus</name>
    <dbReference type="NCBI Taxonomy" id="5627"/>
    <lineage>
        <taxon>Eukaryota</taxon>
        <taxon>Fungi</taxon>
        <taxon>Dikarya</taxon>
        <taxon>Basidiomycota</taxon>
        <taxon>Agaricomycotina</taxon>
        <taxon>Agaricomycetes</taxon>
        <taxon>Polyporales</taxon>
        <taxon>Grifolaceae</taxon>
        <taxon>Grifola</taxon>
    </lineage>
</organism>
<dbReference type="AlphaFoldDB" id="A0A1C7MLK5"/>
<feature type="signal peptide" evidence="2">
    <location>
        <begin position="1"/>
        <end position="20"/>
    </location>
</feature>
<evidence type="ECO:0000256" key="1">
    <source>
        <dbReference type="SAM" id="MobiDB-lite"/>
    </source>
</evidence>
<evidence type="ECO:0000313" key="3">
    <source>
        <dbReference type="EMBL" id="OBZ77751.1"/>
    </source>
</evidence>
<accession>A0A1C7MLK5</accession>
<keyword evidence="4" id="KW-1185">Reference proteome</keyword>
<reference evidence="3 4" key="1">
    <citation type="submission" date="2016-03" db="EMBL/GenBank/DDBJ databases">
        <title>Whole genome sequencing of Grifola frondosa 9006-11.</title>
        <authorList>
            <person name="Min B."/>
            <person name="Park H."/>
            <person name="Kim J.-G."/>
            <person name="Cho H."/>
            <person name="Oh Y.-L."/>
            <person name="Kong W.-S."/>
            <person name="Choi I.-G."/>
        </authorList>
    </citation>
    <scope>NUCLEOTIDE SEQUENCE [LARGE SCALE GENOMIC DNA]</scope>
    <source>
        <strain evidence="3 4">9006-11</strain>
    </source>
</reference>
<dbReference type="EMBL" id="LUGG01000002">
    <property type="protein sequence ID" value="OBZ77751.1"/>
    <property type="molecule type" value="Genomic_DNA"/>
</dbReference>
<feature type="region of interest" description="Disordered" evidence="1">
    <location>
        <begin position="140"/>
        <end position="167"/>
    </location>
</feature>
<dbReference type="Proteomes" id="UP000092993">
    <property type="component" value="Unassembled WGS sequence"/>
</dbReference>
<name>A0A1C7MLK5_GRIFR</name>
<keyword evidence="2" id="KW-0732">Signal</keyword>
<feature type="chain" id="PRO_5008889207" description="Carbohydrate-binding module family 19 domain-containing protein" evidence="2">
    <location>
        <begin position="21"/>
        <end position="277"/>
    </location>
</feature>
<dbReference type="STRING" id="5627.A0A1C7MLK5"/>
<proteinExistence type="predicted"/>
<evidence type="ECO:0000313" key="4">
    <source>
        <dbReference type="Proteomes" id="UP000092993"/>
    </source>
</evidence>
<dbReference type="OrthoDB" id="2802667at2759"/>
<evidence type="ECO:0008006" key="5">
    <source>
        <dbReference type="Google" id="ProtNLM"/>
    </source>
</evidence>
<protein>
    <recommendedName>
        <fullName evidence="5">Carbohydrate-binding module family 19 domain-containing protein</fullName>
    </recommendedName>
</protein>
<dbReference type="OMA" id="NGMEAQT"/>
<gene>
    <name evidence="3" type="ORF">A0H81_02602</name>
</gene>
<evidence type="ECO:0000256" key="2">
    <source>
        <dbReference type="SAM" id="SignalP"/>
    </source>
</evidence>
<sequence length="277" mass="27819">MMYALATTMIALFASAYVSAMPVASLNSSTFLQNGQDAQKLNAEFASLNASDPSGDLACIGRSIARCVNSTWETKQCPSSQQCFALPSVREQGITLSCTSEATALSIMNATGATGGLASNTSTNHTVAFPTEHKCHNSTSHSSFLPSTSATATTASSSAPSTSSNSTDGVVVTVTVTFAPTSTLPTETFTVSPAEASSIIASITANGSFSDATTILPSSSTASTNKNATHSASVTDQGVVDGAAARSTTSSVAAPATITLTGRPASSPTAANIGGQY</sequence>